<reference evidence="2 3" key="1">
    <citation type="journal article" date="2016" name="Sci. Rep.">
        <title>Insights into Adaptations to a Near-Obligate Nematode Endoparasitic Lifestyle from the Finished Genome of Drechmeria coniospora.</title>
        <authorList>
            <person name="Zhang L."/>
            <person name="Zhou Z."/>
            <person name="Guo Q."/>
            <person name="Fokkens L."/>
            <person name="Miskei M."/>
            <person name="Pocsi I."/>
            <person name="Zhang W."/>
            <person name="Chen M."/>
            <person name="Wang L."/>
            <person name="Sun Y."/>
            <person name="Donzelli B.G."/>
            <person name="Gibson D.M."/>
            <person name="Nelson D.R."/>
            <person name="Luo J.G."/>
            <person name="Rep M."/>
            <person name="Liu H."/>
            <person name="Yang S."/>
            <person name="Wang J."/>
            <person name="Krasnoff S.B."/>
            <person name="Xu Y."/>
            <person name="Molnar I."/>
            <person name="Lin M."/>
        </authorList>
    </citation>
    <scope>NUCLEOTIDE SEQUENCE [LARGE SCALE GENOMIC DNA]</scope>
    <source>
        <strain evidence="2 3">ARSEF 6962</strain>
    </source>
</reference>
<dbReference type="GeneID" id="63718810"/>
<proteinExistence type="predicted"/>
<accession>A0A151GAU1</accession>
<feature type="compositionally biased region" description="Pro residues" evidence="1">
    <location>
        <begin position="124"/>
        <end position="137"/>
    </location>
</feature>
<protein>
    <submittedName>
        <fullName evidence="2">Uncharacterized protein</fullName>
    </submittedName>
</protein>
<evidence type="ECO:0000256" key="1">
    <source>
        <dbReference type="SAM" id="MobiDB-lite"/>
    </source>
</evidence>
<feature type="compositionally biased region" description="Basic residues" evidence="1">
    <location>
        <begin position="42"/>
        <end position="54"/>
    </location>
</feature>
<dbReference type="InParanoid" id="A0A151GAU1"/>
<gene>
    <name evidence="2" type="ORF">DCS_06167</name>
</gene>
<sequence>MMPAASPHARMYPVYVPRVLGTLVPLVQRTHPRRPPSDPTAQRRRFASSHRFLARARVPSLLRSHPRRLDSIPARRRCTTAPSAVREPDPSDKSRPEPALGWTIAVDDLAASSPSVGRSIAPETRPPPRPPPRPPSSSPLRPRSVIWHWPSE</sequence>
<dbReference type="EMBL" id="LAYC01000003">
    <property type="protein sequence ID" value="KYK54210.1"/>
    <property type="molecule type" value="Genomic_DNA"/>
</dbReference>
<organism evidence="2 3">
    <name type="scientific">Drechmeria coniospora</name>
    <name type="common">Nematophagous fungus</name>
    <name type="synonym">Meria coniospora</name>
    <dbReference type="NCBI Taxonomy" id="98403"/>
    <lineage>
        <taxon>Eukaryota</taxon>
        <taxon>Fungi</taxon>
        <taxon>Dikarya</taxon>
        <taxon>Ascomycota</taxon>
        <taxon>Pezizomycotina</taxon>
        <taxon>Sordariomycetes</taxon>
        <taxon>Hypocreomycetidae</taxon>
        <taxon>Hypocreales</taxon>
        <taxon>Ophiocordycipitaceae</taxon>
        <taxon>Drechmeria</taxon>
    </lineage>
</organism>
<evidence type="ECO:0000313" key="3">
    <source>
        <dbReference type="Proteomes" id="UP000076580"/>
    </source>
</evidence>
<comment type="caution">
    <text evidence="2">The sequence shown here is derived from an EMBL/GenBank/DDBJ whole genome shotgun (WGS) entry which is preliminary data.</text>
</comment>
<feature type="region of interest" description="Disordered" evidence="1">
    <location>
        <begin position="29"/>
        <end position="152"/>
    </location>
</feature>
<evidence type="ECO:0000313" key="2">
    <source>
        <dbReference type="EMBL" id="KYK54210.1"/>
    </source>
</evidence>
<name>A0A151GAU1_DRECN</name>
<dbReference type="AlphaFoldDB" id="A0A151GAU1"/>
<keyword evidence="3" id="KW-1185">Reference proteome</keyword>
<dbReference type="RefSeq" id="XP_040653562.1">
    <property type="nucleotide sequence ID" value="XM_040803458.1"/>
</dbReference>
<dbReference type="Proteomes" id="UP000076580">
    <property type="component" value="Chromosome 03"/>
</dbReference>
<feature type="compositionally biased region" description="Basic and acidic residues" evidence="1">
    <location>
        <begin position="86"/>
        <end position="96"/>
    </location>
</feature>